<evidence type="ECO:0000256" key="1">
    <source>
        <dbReference type="ARBA" id="ARBA00009353"/>
    </source>
</evidence>
<dbReference type="Gene3D" id="3.40.50.720">
    <property type="entry name" value="NAD(P)-binding Rossmann-like Domain"/>
    <property type="match status" value="1"/>
</dbReference>
<dbReference type="CDD" id="cd05242">
    <property type="entry name" value="SDR_a8"/>
    <property type="match status" value="1"/>
</dbReference>
<evidence type="ECO:0000259" key="3">
    <source>
        <dbReference type="Pfam" id="PF08338"/>
    </source>
</evidence>
<sequence length="301" mass="32742">MKFYITGGTGFIGSRLCQMLVEDGHHIKAASRNPGKHSGSGNEKLQFVPVQDDPSDHLSETDVVINLAGENIFGKRWTKSVKKRIYESRIRTTSALVSGMEKADKKPHLFISASGVDYYNDQGDDVITEDSESGDGFLADVCREWEAESARAADFGVRVVNPRFGVVLGKGGGALATMLPVFKSFIGGSLGSGKQFFPWVHISDLCRSLLFVVKNEEISGPVNITAPEPVTMDTFTSVLGEVLSRPSVFRVPGFALQAAFGEAAEMLTASHRVVPEKLQKHGFDFDFSTLKPALVDLLLKN</sequence>
<dbReference type="Pfam" id="PF08338">
    <property type="entry name" value="DUF1731"/>
    <property type="match status" value="1"/>
</dbReference>
<organism evidence="4 5">
    <name type="scientific">Natronogracilivirga saccharolytica</name>
    <dbReference type="NCBI Taxonomy" id="2812953"/>
    <lineage>
        <taxon>Bacteria</taxon>
        <taxon>Pseudomonadati</taxon>
        <taxon>Balneolota</taxon>
        <taxon>Balneolia</taxon>
        <taxon>Balneolales</taxon>
        <taxon>Cyclonatronaceae</taxon>
        <taxon>Natronogracilivirga</taxon>
    </lineage>
</organism>
<feature type="domain" description="NAD-dependent epimerase/dehydratase" evidence="2">
    <location>
        <begin position="4"/>
        <end position="223"/>
    </location>
</feature>
<comment type="similarity">
    <text evidence="1">Belongs to the NAD(P)-dependent epimerase/dehydratase family. SDR39U1 subfamily.</text>
</comment>
<name>A0A8J7RPH3_9BACT</name>
<dbReference type="InterPro" id="IPR001509">
    <property type="entry name" value="Epimerase_deHydtase"/>
</dbReference>
<dbReference type="EMBL" id="JAFIDN010000001">
    <property type="protein sequence ID" value="MBP3191474.1"/>
    <property type="molecule type" value="Genomic_DNA"/>
</dbReference>
<reference evidence="4" key="1">
    <citation type="submission" date="2021-02" db="EMBL/GenBank/DDBJ databases">
        <title>Natronogracilivirga saccharolytica gen. nov. sp. nov. a new anaerobic, haloalkiliphilic carbohydrate-fermenting bacterium from soda lake and proposing of Cyclonatronumiaceae fam. nov. in the phylum Balneolaeota.</title>
        <authorList>
            <person name="Zhilina T.N."/>
            <person name="Sorokin D.Y."/>
            <person name="Zavarzina D.G."/>
            <person name="Toshchakov S.V."/>
            <person name="Kublanov I.V."/>
        </authorList>
    </citation>
    <scope>NUCLEOTIDE SEQUENCE</scope>
    <source>
        <strain evidence="4">Z-1702</strain>
    </source>
</reference>
<comment type="caution">
    <text evidence="4">The sequence shown here is derived from an EMBL/GenBank/DDBJ whole genome shotgun (WGS) entry which is preliminary data.</text>
</comment>
<dbReference type="InterPro" id="IPR013549">
    <property type="entry name" value="DUF1731"/>
</dbReference>
<dbReference type="InterPro" id="IPR010099">
    <property type="entry name" value="SDR39U1"/>
</dbReference>
<keyword evidence="5" id="KW-1185">Reference proteome</keyword>
<proteinExistence type="inferred from homology"/>
<dbReference type="Pfam" id="PF01370">
    <property type="entry name" value="Epimerase"/>
    <property type="match status" value="1"/>
</dbReference>
<dbReference type="SUPFAM" id="SSF51735">
    <property type="entry name" value="NAD(P)-binding Rossmann-fold domains"/>
    <property type="match status" value="1"/>
</dbReference>
<dbReference type="Proteomes" id="UP000673975">
    <property type="component" value="Unassembled WGS sequence"/>
</dbReference>
<dbReference type="AlphaFoldDB" id="A0A8J7RPH3"/>
<dbReference type="InterPro" id="IPR036291">
    <property type="entry name" value="NAD(P)-bd_dom_sf"/>
</dbReference>
<evidence type="ECO:0000313" key="5">
    <source>
        <dbReference type="Proteomes" id="UP000673975"/>
    </source>
</evidence>
<protein>
    <submittedName>
        <fullName evidence="4">TIGR01777 family oxidoreductase</fullName>
    </submittedName>
</protein>
<accession>A0A8J7RPH3</accession>
<dbReference type="PANTHER" id="PTHR11092:SF0">
    <property type="entry name" value="EPIMERASE FAMILY PROTEIN SDR39U1"/>
    <property type="match status" value="1"/>
</dbReference>
<evidence type="ECO:0000313" key="4">
    <source>
        <dbReference type="EMBL" id="MBP3191474.1"/>
    </source>
</evidence>
<feature type="domain" description="DUF1731" evidence="3">
    <location>
        <begin position="251"/>
        <end position="297"/>
    </location>
</feature>
<evidence type="ECO:0000259" key="2">
    <source>
        <dbReference type="Pfam" id="PF01370"/>
    </source>
</evidence>
<dbReference type="PANTHER" id="PTHR11092">
    <property type="entry name" value="SUGAR NUCLEOTIDE EPIMERASE RELATED"/>
    <property type="match status" value="1"/>
</dbReference>
<gene>
    <name evidence="4" type="ORF">NATSA_02240</name>
</gene>
<dbReference type="RefSeq" id="WP_210510016.1">
    <property type="nucleotide sequence ID" value="NZ_JAFIDN010000001.1"/>
</dbReference>
<dbReference type="NCBIfam" id="TIGR01777">
    <property type="entry name" value="yfcH"/>
    <property type="match status" value="1"/>
</dbReference>